<dbReference type="OrthoDB" id="5192719at2"/>
<protein>
    <submittedName>
        <fullName evidence="1">Uncharacterized protein</fullName>
    </submittedName>
</protein>
<evidence type="ECO:0000313" key="2">
    <source>
        <dbReference type="Proteomes" id="UP000321234"/>
    </source>
</evidence>
<comment type="caution">
    <text evidence="1">The sequence shown here is derived from an EMBL/GenBank/DDBJ whole genome shotgun (WGS) entry which is preliminary data.</text>
</comment>
<dbReference type="RefSeq" id="WP_147927007.1">
    <property type="nucleotide sequence ID" value="NZ_VKAC01000008.1"/>
</dbReference>
<evidence type="ECO:0000313" key="1">
    <source>
        <dbReference type="EMBL" id="TXR55431.1"/>
    </source>
</evidence>
<name>A0A5C8ZE30_9ACTN</name>
<dbReference type="AlphaFoldDB" id="A0A5C8ZE30"/>
<dbReference type="EMBL" id="VKAC01000008">
    <property type="protein sequence ID" value="TXR55431.1"/>
    <property type="molecule type" value="Genomic_DNA"/>
</dbReference>
<gene>
    <name evidence="1" type="ORF">FMM08_14005</name>
</gene>
<sequence length="130" mass="14584">MSRRLRRTAPVVPLDHWGHPLELDEPEWTDDGRFWDGERLHTLLDDDVRKHQADLLAAADVVVECLDDCTPGNPHAGGKRVLPPEARRRLATAGFVRLAADSRGEVQSWRADDGTRLVLLTGPVVRPRLD</sequence>
<organism evidence="1 2">
    <name type="scientific">Quadrisphaera setariae</name>
    <dbReference type="NCBI Taxonomy" id="2593304"/>
    <lineage>
        <taxon>Bacteria</taxon>
        <taxon>Bacillati</taxon>
        <taxon>Actinomycetota</taxon>
        <taxon>Actinomycetes</taxon>
        <taxon>Kineosporiales</taxon>
        <taxon>Kineosporiaceae</taxon>
        <taxon>Quadrisphaera</taxon>
    </lineage>
</organism>
<dbReference type="Proteomes" id="UP000321234">
    <property type="component" value="Unassembled WGS sequence"/>
</dbReference>
<proteinExistence type="predicted"/>
<keyword evidence="2" id="KW-1185">Reference proteome</keyword>
<reference evidence="1 2" key="1">
    <citation type="submission" date="2019-07" db="EMBL/GenBank/DDBJ databases">
        <title>Quadrisphaera sp. strain DD2A genome sequencing and assembly.</title>
        <authorList>
            <person name="Kim I."/>
        </authorList>
    </citation>
    <scope>NUCLEOTIDE SEQUENCE [LARGE SCALE GENOMIC DNA]</scope>
    <source>
        <strain evidence="1 2">DD2A</strain>
    </source>
</reference>
<accession>A0A5C8ZE30</accession>